<keyword evidence="6" id="KW-0464">Manganese</keyword>
<feature type="domain" description="Nudix hydrolase" evidence="7">
    <location>
        <begin position="6"/>
        <end position="90"/>
    </location>
</feature>
<sequence length="141" mass="15859">MNNHASEICLPGGVLECIDHDSHTNAALREANEEIGLPKENVQVMGVLESCTTSQHIEVTPIVAIVRPPTEWILQTHEVEEVVELPLSTFLEARNYRHISKPYFGREVNTVSLTCNSCEIWGLTAKIMMQLQQLVNRDSSY</sequence>
<dbReference type="InterPro" id="IPR015797">
    <property type="entry name" value="NUDIX_hydrolase-like_dom_sf"/>
</dbReference>
<dbReference type="EMBL" id="AGTR01000029">
    <property type="protein sequence ID" value="EHJ04997.1"/>
    <property type="molecule type" value="Genomic_DNA"/>
</dbReference>
<dbReference type="InterPro" id="IPR000086">
    <property type="entry name" value="NUDIX_hydrolase_dom"/>
</dbReference>
<dbReference type="CDD" id="cd03426">
    <property type="entry name" value="NUDIX_CoAse_Nudt7"/>
    <property type="match status" value="1"/>
</dbReference>
<evidence type="ECO:0000256" key="4">
    <source>
        <dbReference type="ARBA" id="ARBA00022801"/>
    </source>
</evidence>
<dbReference type="Proteomes" id="UP000003208">
    <property type="component" value="Unassembled WGS sequence"/>
</dbReference>
<name>G6YRZ7_9GAMM</name>
<evidence type="ECO:0000313" key="9">
    <source>
        <dbReference type="Proteomes" id="UP000003208"/>
    </source>
</evidence>
<dbReference type="Gene3D" id="3.90.79.10">
    <property type="entry name" value="Nucleoside Triphosphate Pyrophosphohydrolase"/>
    <property type="match status" value="1"/>
</dbReference>
<accession>G6YRZ7</accession>
<organism evidence="8 9">
    <name type="scientific">Marinobacter manganoxydans MnI7-9</name>
    <dbReference type="NCBI Taxonomy" id="1094979"/>
    <lineage>
        <taxon>Bacteria</taxon>
        <taxon>Pseudomonadati</taxon>
        <taxon>Pseudomonadota</taxon>
        <taxon>Gammaproteobacteria</taxon>
        <taxon>Pseudomonadales</taxon>
        <taxon>Marinobacteraceae</taxon>
        <taxon>Marinobacter</taxon>
    </lineage>
</organism>
<dbReference type="PANTHER" id="PTHR12992:SF11">
    <property type="entry name" value="MITOCHONDRIAL COENZYME A DIPHOSPHATASE NUDT8"/>
    <property type="match status" value="1"/>
</dbReference>
<evidence type="ECO:0000313" key="8">
    <source>
        <dbReference type="EMBL" id="EHJ04997.1"/>
    </source>
</evidence>
<dbReference type="GO" id="GO:0046872">
    <property type="term" value="F:metal ion binding"/>
    <property type="evidence" value="ECO:0007669"/>
    <property type="project" value="UniProtKB-KW"/>
</dbReference>
<keyword evidence="3" id="KW-0479">Metal-binding</keyword>
<keyword evidence="5" id="KW-0460">Magnesium</keyword>
<comment type="cofactor">
    <cofactor evidence="1">
        <name>Mn(2+)</name>
        <dbReference type="ChEBI" id="CHEBI:29035"/>
    </cofactor>
</comment>
<evidence type="ECO:0000256" key="2">
    <source>
        <dbReference type="ARBA" id="ARBA00001946"/>
    </source>
</evidence>
<comment type="cofactor">
    <cofactor evidence="2">
        <name>Mg(2+)</name>
        <dbReference type="ChEBI" id="CHEBI:18420"/>
    </cofactor>
</comment>
<dbReference type="Pfam" id="PF00293">
    <property type="entry name" value="NUDIX"/>
    <property type="match status" value="1"/>
</dbReference>
<dbReference type="AlphaFoldDB" id="G6YRZ7"/>
<evidence type="ECO:0000256" key="5">
    <source>
        <dbReference type="ARBA" id="ARBA00022842"/>
    </source>
</evidence>
<proteinExistence type="predicted"/>
<dbReference type="SUPFAM" id="SSF55811">
    <property type="entry name" value="Nudix"/>
    <property type="match status" value="1"/>
</dbReference>
<dbReference type="InterPro" id="IPR045121">
    <property type="entry name" value="CoAse"/>
</dbReference>
<dbReference type="GO" id="GO:0010945">
    <property type="term" value="F:coenzyme A diphosphatase activity"/>
    <property type="evidence" value="ECO:0007669"/>
    <property type="project" value="InterPro"/>
</dbReference>
<evidence type="ECO:0000259" key="7">
    <source>
        <dbReference type="Pfam" id="PF00293"/>
    </source>
</evidence>
<evidence type="ECO:0000256" key="6">
    <source>
        <dbReference type="ARBA" id="ARBA00023211"/>
    </source>
</evidence>
<keyword evidence="9" id="KW-1185">Reference proteome</keyword>
<evidence type="ECO:0000256" key="3">
    <source>
        <dbReference type="ARBA" id="ARBA00022723"/>
    </source>
</evidence>
<protein>
    <submittedName>
        <fullName evidence="8">NUDIX hydrolase</fullName>
    </submittedName>
</protein>
<dbReference type="PANTHER" id="PTHR12992">
    <property type="entry name" value="NUDIX HYDROLASE"/>
    <property type="match status" value="1"/>
</dbReference>
<evidence type="ECO:0000256" key="1">
    <source>
        <dbReference type="ARBA" id="ARBA00001936"/>
    </source>
</evidence>
<keyword evidence="4 8" id="KW-0378">Hydrolase</keyword>
<gene>
    <name evidence="8" type="ORF">KYE_08148</name>
</gene>
<reference evidence="8 9" key="1">
    <citation type="journal article" date="2012" name="J. Bacteriol.">
        <title>Genome sequence of deep-sea manganese-oxidizing bacterium Marinobacter manganoxydans MnI7-9.</title>
        <authorList>
            <person name="Wang H."/>
            <person name="Li H."/>
            <person name="Shao Z."/>
            <person name="Liao S."/>
            <person name="Johnstone L."/>
            <person name="Rensing C."/>
            <person name="Wang G."/>
        </authorList>
    </citation>
    <scope>NUCLEOTIDE SEQUENCE [LARGE SCALE GENOMIC DNA]</scope>
    <source>
        <strain evidence="8 9">MnI7-9</strain>
    </source>
</reference>